<reference evidence="3 4" key="1">
    <citation type="journal article" date="2018" name="Front. Plant Sci.">
        <title>Red Clover (Trifolium pratense) and Zigzag Clover (T. medium) - A Picture of Genomic Similarities and Differences.</title>
        <authorList>
            <person name="Dluhosova J."/>
            <person name="Istvanek J."/>
            <person name="Nedelnik J."/>
            <person name="Repkova J."/>
        </authorList>
    </citation>
    <scope>NUCLEOTIDE SEQUENCE [LARGE SCALE GENOMIC DNA]</scope>
    <source>
        <strain evidence="4">cv. 10/8</strain>
        <tissue evidence="3">Leaf</tissue>
    </source>
</reference>
<evidence type="ECO:0000313" key="4">
    <source>
        <dbReference type="Proteomes" id="UP000265520"/>
    </source>
</evidence>
<feature type="non-terminal residue" evidence="3">
    <location>
        <position position="1"/>
    </location>
</feature>
<proteinExistence type="predicted"/>
<dbReference type="Proteomes" id="UP000265520">
    <property type="component" value="Unassembled WGS sequence"/>
</dbReference>
<feature type="non-terminal residue" evidence="3">
    <location>
        <position position="109"/>
    </location>
</feature>
<sequence length="109" mass="12175">PRRKMDPKGEEGIFLGYSSNNRAYRVYNNRTKVIIESINVVVDDAPIAMTHDVPLAAPSVPQASFEFEEADPQFDESNVEVTEVQQPTNNRGPSIRIQKNHPPDAIIGQ</sequence>
<feature type="region of interest" description="Disordered" evidence="1">
    <location>
        <begin position="70"/>
        <end position="109"/>
    </location>
</feature>
<dbReference type="EMBL" id="LXQA010336190">
    <property type="protein sequence ID" value="MCI44860.1"/>
    <property type="molecule type" value="Genomic_DNA"/>
</dbReference>
<evidence type="ECO:0000313" key="3">
    <source>
        <dbReference type="EMBL" id="MCI44860.1"/>
    </source>
</evidence>
<dbReference type="Pfam" id="PF25597">
    <property type="entry name" value="SH3_retrovirus"/>
    <property type="match status" value="1"/>
</dbReference>
<feature type="compositionally biased region" description="Polar residues" evidence="1">
    <location>
        <begin position="79"/>
        <end position="92"/>
    </location>
</feature>
<evidence type="ECO:0000256" key="1">
    <source>
        <dbReference type="SAM" id="MobiDB-lite"/>
    </source>
</evidence>
<feature type="domain" description="Retroviral polymerase SH3-like" evidence="2">
    <location>
        <begin position="2"/>
        <end position="45"/>
    </location>
</feature>
<keyword evidence="4" id="KW-1185">Reference proteome</keyword>
<accession>A0A392SA66</accession>
<name>A0A392SA66_9FABA</name>
<organism evidence="3 4">
    <name type="scientific">Trifolium medium</name>
    <dbReference type="NCBI Taxonomy" id="97028"/>
    <lineage>
        <taxon>Eukaryota</taxon>
        <taxon>Viridiplantae</taxon>
        <taxon>Streptophyta</taxon>
        <taxon>Embryophyta</taxon>
        <taxon>Tracheophyta</taxon>
        <taxon>Spermatophyta</taxon>
        <taxon>Magnoliopsida</taxon>
        <taxon>eudicotyledons</taxon>
        <taxon>Gunneridae</taxon>
        <taxon>Pentapetalae</taxon>
        <taxon>rosids</taxon>
        <taxon>fabids</taxon>
        <taxon>Fabales</taxon>
        <taxon>Fabaceae</taxon>
        <taxon>Papilionoideae</taxon>
        <taxon>50 kb inversion clade</taxon>
        <taxon>NPAAA clade</taxon>
        <taxon>Hologalegina</taxon>
        <taxon>IRL clade</taxon>
        <taxon>Trifolieae</taxon>
        <taxon>Trifolium</taxon>
    </lineage>
</organism>
<dbReference type="InterPro" id="IPR057670">
    <property type="entry name" value="SH3_retrovirus"/>
</dbReference>
<evidence type="ECO:0000259" key="2">
    <source>
        <dbReference type="Pfam" id="PF25597"/>
    </source>
</evidence>
<dbReference type="AlphaFoldDB" id="A0A392SA66"/>
<comment type="caution">
    <text evidence="3">The sequence shown here is derived from an EMBL/GenBank/DDBJ whole genome shotgun (WGS) entry which is preliminary data.</text>
</comment>
<protein>
    <submittedName>
        <fullName evidence="3">Gag-pol polyprotein</fullName>
    </submittedName>
</protein>